<dbReference type="Proteomes" id="UP000554482">
    <property type="component" value="Unassembled WGS sequence"/>
</dbReference>
<proteinExistence type="predicted"/>
<dbReference type="InterPro" id="IPR026960">
    <property type="entry name" value="RVT-Znf"/>
</dbReference>
<feature type="non-terminal residue" evidence="2">
    <location>
        <position position="1"/>
    </location>
</feature>
<gene>
    <name evidence="2" type="ORF">FRX31_016203</name>
</gene>
<keyword evidence="3" id="KW-1185">Reference proteome</keyword>
<dbReference type="OrthoDB" id="1937542at2759"/>
<comment type="caution">
    <text evidence="2">The sequence shown here is derived from an EMBL/GenBank/DDBJ whole genome shotgun (WGS) entry which is preliminary data.</text>
</comment>
<sequence>FKEVVTDPYEDTDSVIWKPNPNRAFTIKSAYVAFRVRSPVTDWAYLLWSKRNIPKHSFITWLAVKERLATQDKLIKWETIQKSVCALCTNKVNREALVYSGTCYGNSIYTKCYWQSGLYPAICNENHYAQVKHSGIIAHNNSRCVPQETIGTYGLIVFFQSLYGKKSSAGVAIIELLQTLNANTVIQKIKAEVKMRYEGIQLKIEDNQHNRRALEQIGATTSLTSKTPSFCKWEPPIQVYVMLNTNGSLHEDGGTYAGIIRNQSGDVIVYYHGGSKGCSVGFCGNACHYGWIENMH</sequence>
<organism evidence="2 3">
    <name type="scientific">Thalictrum thalictroides</name>
    <name type="common">Rue-anemone</name>
    <name type="synonym">Anemone thalictroides</name>
    <dbReference type="NCBI Taxonomy" id="46969"/>
    <lineage>
        <taxon>Eukaryota</taxon>
        <taxon>Viridiplantae</taxon>
        <taxon>Streptophyta</taxon>
        <taxon>Embryophyta</taxon>
        <taxon>Tracheophyta</taxon>
        <taxon>Spermatophyta</taxon>
        <taxon>Magnoliopsida</taxon>
        <taxon>Ranunculales</taxon>
        <taxon>Ranunculaceae</taxon>
        <taxon>Thalictroideae</taxon>
        <taxon>Thalictrum</taxon>
    </lineage>
</organism>
<evidence type="ECO:0000313" key="2">
    <source>
        <dbReference type="EMBL" id="KAF5194210.1"/>
    </source>
</evidence>
<dbReference type="EMBL" id="JABWDY010019015">
    <property type="protein sequence ID" value="KAF5194210.1"/>
    <property type="molecule type" value="Genomic_DNA"/>
</dbReference>
<dbReference type="AlphaFoldDB" id="A0A7J6WC88"/>
<reference evidence="2 3" key="1">
    <citation type="submission" date="2020-06" db="EMBL/GenBank/DDBJ databases">
        <title>Transcriptomic and genomic resources for Thalictrum thalictroides and T. hernandezii: Facilitating candidate gene discovery in an emerging model plant lineage.</title>
        <authorList>
            <person name="Arias T."/>
            <person name="Riano-Pachon D.M."/>
            <person name="Di Stilio V.S."/>
        </authorList>
    </citation>
    <scope>NUCLEOTIDE SEQUENCE [LARGE SCALE GENOMIC DNA]</scope>
    <source>
        <strain evidence="3">cv. WT478/WT964</strain>
        <tissue evidence="2">Leaves</tissue>
    </source>
</reference>
<dbReference type="Pfam" id="PF13966">
    <property type="entry name" value="zf-RVT"/>
    <property type="match status" value="1"/>
</dbReference>
<protein>
    <submittedName>
        <fullName evidence="2">Ribonuclease h domain</fullName>
    </submittedName>
</protein>
<accession>A0A7J6WC88</accession>
<evidence type="ECO:0000259" key="1">
    <source>
        <dbReference type="Pfam" id="PF13966"/>
    </source>
</evidence>
<feature type="domain" description="Reverse transcriptase zinc-binding" evidence="1">
    <location>
        <begin position="25"/>
        <end position="92"/>
    </location>
</feature>
<evidence type="ECO:0000313" key="3">
    <source>
        <dbReference type="Proteomes" id="UP000554482"/>
    </source>
</evidence>
<name>A0A7J6WC88_THATH</name>